<feature type="domain" description="Cathepsin propeptide inhibitor" evidence="2">
    <location>
        <begin position="108"/>
        <end position="147"/>
    </location>
</feature>
<proteinExistence type="predicted"/>
<dbReference type="Proteomes" id="UP000008021">
    <property type="component" value="Chromosome 5"/>
</dbReference>
<evidence type="ECO:0000256" key="1">
    <source>
        <dbReference type="SAM" id="Coils"/>
    </source>
</evidence>
<reference evidence="3" key="1">
    <citation type="submission" date="2015-04" db="UniProtKB">
        <authorList>
            <consortium name="EnsemblPlants"/>
        </authorList>
    </citation>
    <scope>IDENTIFICATION</scope>
</reference>
<dbReference type="STRING" id="40149.A0A0E0DT77"/>
<sequence length="207" mass="23731">MSLRAIGYLLTRSRRRFSPRGIPPGEEGEEEVRKKVPAARPYLSKEAAIEAVFVDKDGKIQWSSYLNYVEHGKTLPDNEAFAKEARDYQEAIKKQEVKVDEATMKARFHDWMKEYDCSYSTEEEKARRYEIFKEAALWADKVNALEPRTIPYGPNGMQTLLMKSSSVCIAIVLPLTGRDTSMNSTIWLLVGGPTFAIQMRRRMSARQ</sequence>
<organism evidence="3">
    <name type="scientific">Oryza meridionalis</name>
    <dbReference type="NCBI Taxonomy" id="40149"/>
    <lineage>
        <taxon>Eukaryota</taxon>
        <taxon>Viridiplantae</taxon>
        <taxon>Streptophyta</taxon>
        <taxon>Embryophyta</taxon>
        <taxon>Tracheophyta</taxon>
        <taxon>Spermatophyta</taxon>
        <taxon>Magnoliopsida</taxon>
        <taxon>Liliopsida</taxon>
        <taxon>Poales</taxon>
        <taxon>Poaceae</taxon>
        <taxon>BOP clade</taxon>
        <taxon>Oryzoideae</taxon>
        <taxon>Oryzeae</taxon>
        <taxon>Oryzinae</taxon>
        <taxon>Oryza</taxon>
    </lineage>
</organism>
<dbReference type="Pfam" id="PF08246">
    <property type="entry name" value="Inhibitor_I29"/>
    <property type="match status" value="1"/>
</dbReference>
<dbReference type="Gene3D" id="1.10.287.2250">
    <property type="match status" value="1"/>
</dbReference>
<dbReference type="EnsemblPlants" id="OMERI05G18720.1">
    <property type="protein sequence ID" value="OMERI05G18720.1"/>
    <property type="gene ID" value="OMERI05G18720"/>
</dbReference>
<dbReference type="InterPro" id="IPR013201">
    <property type="entry name" value="Prot_inhib_I29"/>
</dbReference>
<accession>A0A0E0DT77</accession>
<evidence type="ECO:0000313" key="3">
    <source>
        <dbReference type="EnsemblPlants" id="OMERI05G18720.1"/>
    </source>
</evidence>
<dbReference type="InterPro" id="IPR038765">
    <property type="entry name" value="Papain-like_cys_pep_sf"/>
</dbReference>
<dbReference type="Gramene" id="OMERI05G18720.1">
    <property type="protein sequence ID" value="OMERI05G18720.1"/>
    <property type="gene ID" value="OMERI05G18720"/>
</dbReference>
<feature type="coiled-coil region" evidence="1">
    <location>
        <begin position="78"/>
        <end position="105"/>
    </location>
</feature>
<evidence type="ECO:0000313" key="4">
    <source>
        <dbReference type="Proteomes" id="UP000008021"/>
    </source>
</evidence>
<reference evidence="3" key="2">
    <citation type="submission" date="2018-05" db="EMBL/GenBank/DDBJ databases">
        <title>OmerRS3 (Oryza meridionalis Reference Sequence Version 3).</title>
        <authorList>
            <person name="Zhang J."/>
            <person name="Kudrna D."/>
            <person name="Lee S."/>
            <person name="Talag J."/>
            <person name="Welchert J."/>
            <person name="Wing R.A."/>
        </authorList>
    </citation>
    <scope>NUCLEOTIDE SEQUENCE [LARGE SCALE GENOMIC DNA]</scope>
    <source>
        <strain evidence="3">cv. OR44</strain>
    </source>
</reference>
<keyword evidence="4" id="KW-1185">Reference proteome</keyword>
<name>A0A0E0DT77_9ORYZ</name>
<keyword evidence="1" id="KW-0175">Coiled coil</keyword>
<dbReference type="SUPFAM" id="SSF54001">
    <property type="entry name" value="Cysteine proteinases"/>
    <property type="match status" value="1"/>
</dbReference>
<evidence type="ECO:0000259" key="2">
    <source>
        <dbReference type="Pfam" id="PF08246"/>
    </source>
</evidence>
<protein>
    <recommendedName>
        <fullName evidence="2">Cathepsin propeptide inhibitor domain-containing protein</fullName>
    </recommendedName>
</protein>
<dbReference type="AlphaFoldDB" id="A0A0E0DT77"/>
<dbReference type="HOGENOM" id="CLU_1328216_0_0_1"/>